<dbReference type="GO" id="GO:0005762">
    <property type="term" value="C:mitochondrial large ribosomal subunit"/>
    <property type="evidence" value="ECO:0007669"/>
    <property type="project" value="InterPro"/>
</dbReference>
<accession>A0A2P6VP75</accession>
<keyword evidence="3" id="KW-0809">Transit peptide</keyword>
<evidence type="ECO:0000256" key="1">
    <source>
        <dbReference type="ARBA" id="ARBA00004173"/>
    </source>
</evidence>
<name>A0A2P6VP75_9CHLO</name>
<comment type="similarity">
    <text evidence="2">Belongs to the mitochondrion-specific ribosomal protein mL41 family.</text>
</comment>
<evidence type="ECO:0000256" key="6">
    <source>
        <dbReference type="ARBA" id="ARBA00023274"/>
    </source>
</evidence>
<evidence type="ECO:0000256" key="5">
    <source>
        <dbReference type="ARBA" id="ARBA00023128"/>
    </source>
</evidence>
<dbReference type="Pfam" id="PF09809">
    <property type="entry name" value="MRP-L27"/>
    <property type="match status" value="1"/>
</dbReference>
<organism evidence="7 8">
    <name type="scientific">Micractinium conductrix</name>
    <dbReference type="NCBI Taxonomy" id="554055"/>
    <lineage>
        <taxon>Eukaryota</taxon>
        <taxon>Viridiplantae</taxon>
        <taxon>Chlorophyta</taxon>
        <taxon>core chlorophytes</taxon>
        <taxon>Trebouxiophyceae</taxon>
        <taxon>Chlorellales</taxon>
        <taxon>Chlorellaceae</taxon>
        <taxon>Chlorella clade</taxon>
        <taxon>Micractinium</taxon>
    </lineage>
</organism>
<evidence type="ECO:0000256" key="2">
    <source>
        <dbReference type="ARBA" id="ARBA00010152"/>
    </source>
</evidence>
<dbReference type="OrthoDB" id="503848at2759"/>
<dbReference type="GO" id="GO:0006412">
    <property type="term" value="P:translation"/>
    <property type="evidence" value="ECO:0007669"/>
    <property type="project" value="TreeGrafter"/>
</dbReference>
<dbReference type="STRING" id="554055.A0A2P6VP75"/>
<dbReference type="InterPro" id="IPR019189">
    <property type="entry name" value="Ribosomal_mL41"/>
</dbReference>
<evidence type="ECO:0000256" key="3">
    <source>
        <dbReference type="ARBA" id="ARBA00022946"/>
    </source>
</evidence>
<dbReference type="PANTHER" id="PTHR21338">
    <property type="entry name" value="MITOCHONDRIAL RIBOSOMAL PROTEIN L41"/>
    <property type="match status" value="1"/>
</dbReference>
<evidence type="ECO:0000256" key="4">
    <source>
        <dbReference type="ARBA" id="ARBA00022980"/>
    </source>
</evidence>
<reference evidence="7 8" key="1">
    <citation type="journal article" date="2018" name="Plant J.">
        <title>Genome sequences of Chlorella sorokiniana UTEX 1602 and Micractinium conductrix SAG 241.80: implications to maltose excretion by a green alga.</title>
        <authorList>
            <person name="Arriola M.B."/>
            <person name="Velmurugan N."/>
            <person name="Zhang Y."/>
            <person name="Plunkett M.H."/>
            <person name="Hondzo H."/>
            <person name="Barney B.M."/>
        </authorList>
    </citation>
    <scope>NUCLEOTIDE SEQUENCE [LARGE SCALE GENOMIC DNA]</scope>
    <source>
        <strain evidence="7 8">SAG 241.80</strain>
    </source>
</reference>
<comment type="subcellular location">
    <subcellularLocation>
        <location evidence="1">Mitochondrion</location>
    </subcellularLocation>
</comment>
<evidence type="ECO:0000313" key="8">
    <source>
        <dbReference type="Proteomes" id="UP000239649"/>
    </source>
</evidence>
<dbReference type="Proteomes" id="UP000239649">
    <property type="component" value="Unassembled WGS sequence"/>
</dbReference>
<keyword evidence="5" id="KW-0496">Mitochondrion</keyword>
<keyword evidence="4" id="KW-0689">Ribosomal protein</keyword>
<dbReference type="GO" id="GO:0003735">
    <property type="term" value="F:structural constituent of ribosome"/>
    <property type="evidence" value="ECO:0007669"/>
    <property type="project" value="InterPro"/>
</dbReference>
<keyword evidence="8" id="KW-1185">Reference proteome</keyword>
<proteinExistence type="inferred from homology"/>
<keyword evidence="6" id="KW-0687">Ribonucleoprotein</keyword>
<dbReference type="AlphaFoldDB" id="A0A2P6VP75"/>
<protein>
    <submittedName>
        <fullName evidence="7">39S ribosomal L41-mitochondrial-like</fullName>
    </submittedName>
</protein>
<comment type="caution">
    <text evidence="7">The sequence shown here is derived from an EMBL/GenBank/DDBJ whole genome shotgun (WGS) entry which is preliminary data.</text>
</comment>
<dbReference type="PANTHER" id="PTHR21338:SF0">
    <property type="entry name" value="LARGE RIBOSOMAL SUBUNIT PROTEIN ML41"/>
    <property type="match status" value="1"/>
</dbReference>
<evidence type="ECO:0000313" key="7">
    <source>
        <dbReference type="EMBL" id="PSC75865.1"/>
    </source>
</evidence>
<dbReference type="EMBL" id="LHPF02000002">
    <property type="protein sequence ID" value="PSC75865.1"/>
    <property type="molecule type" value="Genomic_DNA"/>
</dbReference>
<sequence>MSVAAALAAALGRARRVPRVGFTRLTTKQAPIGYYKGKGASPSGRHTSKGGYIGMEEKKPQYVVPDLTGFKLKPFVANTIIKPSAAAAT</sequence>
<gene>
    <name evidence="7" type="ORF">C2E20_1463</name>
</gene>